<evidence type="ECO:0000313" key="2">
    <source>
        <dbReference type="Proteomes" id="UP000305778"/>
    </source>
</evidence>
<evidence type="ECO:0000313" key="1">
    <source>
        <dbReference type="EMBL" id="TJZ93225.1"/>
    </source>
</evidence>
<dbReference type="Proteomes" id="UP000305778">
    <property type="component" value="Unassembled WGS sequence"/>
</dbReference>
<dbReference type="EMBL" id="SUMC01000255">
    <property type="protein sequence ID" value="TJZ93225.1"/>
    <property type="molecule type" value="Genomic_DNA"/>
</dbReference>
<accession>A0A4U0RDB5</accession>
<keyword evidence="2" id="KW-1185">Reference proteome</keyword>
<dbReference type="Gene3D" id="3.90.1200.10">
    <property type="match status" value="1"/>
</dbReference>
<dbReference type="RefSeq" id="WP_136731608.1">
    <property type="nucleotide sequence ID" value="NZ_SUMC01000255.1"/>
</dbReference>
<dbReference type="SUPFAM" id="SSF56112">
    <property type="entry name" value="Protein kinase-like (PK-like)"/>
    <property type="match status" value="1"/>
</dbReference>
<name>A0A4U0RDB5_9ACTN</name>
<proteinExistence type="predicted"/>
<dbReference type="InterPro" id="IPR011009">
    <property type="entry name" value="Kinase-like_dom_sf"/>
</dbReference>
<sequence length="278" mass="30683">MYSPPSGPADEQRMRARHERAARALRVTCTGGEPFWGWDGRTLGRAGITATGQRVWLRMTSAPADKAHGKLWEGAETAQQAFADLGGHRPALLAIHDATGDGTAYRAELSEHLDQPVISTDPILRDRLELPDGWWPALDGVLEKVAAATTDRVAVRQEYIDRAVPAFLGIPAPTVTRWATVHGDLHWANLTAPELRLLDWEAWGQGPWGYDQATLYAYSLLRPDVADRVRDAFPFLGTTQTYTAEAVVCAELLQTVSRGTNLELAGPLQKWADQLRDR</sequence>
<reference evidence="1 2" key="1">
    <citation type="submission" date="2019-04" db="EMBL/GenBank/DDBJ databases">
        <title>Streptomyces oryziradicis sp. nov., a novel actinomycete isolated from rhizosphere soil of rice (Oryza sativa L.).</title>
        <authorList>
            <person name="Li C."/>
        </authorList>
    </citation>
    <scope>NUCLEOTIDE SEQUENCE [LARGE SCALE GENOMIC DNA]</scope>
    <source>
        <strain evidence="1 2">NEAU-C40</strain>
    </source>
</reference>
<evidence type="ECO:0008006" key="3">
    <source>
        <dbReference type="Google" id="ProtNLM"/>
    </source>
</evidence>
<dbReference type="AlphaFoldDB" id="A0A4U0RDB5"/>
<organism evidence="1 2">
    <name type="scientific">Actinacidiphila oryziradicis</name>
    <dbReference type="NCBI Taxonomy" id="2571141"/>
    <lineage>
        <taxon>Bacteria</taxon>
        <taxon>Bacillati</taxon>
        <taxon>Actinomycetota</taxon>
        <taxon>Actinomycetes</taxon>
        <taxon>Kitasatosporales</taxon>
        <taxon>Streptomycetaceae</taxon>
        <taxon>Actinacidiphila</taxon>
    </lineage>
</organism>
<dbReference type="OrthoDB" id="3680308at2"/>
<protein>
    <recommendedName>
        <fullName evidence="3">Aminoglycoside phosphotransferase</fullName>
    </recommendedName>
</protein>
<comment type="caution">
    <text evidence="1">The sequence shown here is derived from an EMBL/GenBank/DDBJ whole genome shotgun (WGS) entry which is preliminary data.</text>
</comment>
<gene>
    <name evidence="1" type="ORF">FCI23_54525</name>
</gene>